<dbReference type="InterPro" id="IPR050237">
    <property type="entry name" value="ATP-dep_AMP-bd_enzyme"/>
</dbReference>
<feature type="domain" description="AMP-binding enzyme C-terminal" evidence="2">
    <location>
        <begin position="499"/>
        <end position="575"/>
    </location>
</feature>
<dbReference type="AlphaFoldDB" id="A0A849BB80"/>
<sequence>MDREQSNPPASHDATSEAQFFDDLEARHRRIWPAGLPTAPVYPHGEVALGDYLRAWARRRPAHPALIYYGTEVGYAELDDLSERCAALLASHGIGAGDRVAVMIGNCPQFHVVFYGILKLGAVYVPVNPLFKEEELRYELNDSGATAIVVLDQLADMLMAVKSQTRIRTVFTTSQGEMLPAQPTVPLPAGLDAPPRRIDGATDLMPAIRATAPIALPPVDLDALAALNYTGGTTGMPKGCMHTQRDMVYTAAASYALTGGVDAARMAEGSDDVMLNFLPMFWIAGENLGLIYPIFSGATVVVLARWDPVAVMAAIDRYRVNRTFVVVDNAVELMNHPELPRYDLRSLRHTRAASFIRKITPDIRRRWFELTGSVLAEGAWGMTETHTSDTFTTGMQHDDMDLRGRPVFVGLPVPGTRIKICDFDTGALLPIGAEGEIVVSTPSLFKGYWGRPDVDAEVFRDGWFRTGDIGAYDEDGYLHFLGRRKEMLKVRGMSVFPSELEVLLSRHPAVLGSAVVGRPDRDKGQMPVAFIRLRPEHAATVNAELLHAWCREQMAVYKVPEIRIVDELPLTATGKVRKVELQARLEAEQAQSASQ</sequence>
<dbReference type="GO" id="GO:0016878">
    <property type="term" value="F:acid-thiol ligase activity"/>
    <property type="evidence" value="ECO:0007669"/>
    <property type="project" value="UniProtKB-ARBA"/>
</dbReference>
<evidence type="ECO:0000313" key="4">
    <source>
        <dbReference type="Proteomes" id="UP000542973"/>
    </source>
</evidence>
<evidence type="ECO:0000259" key="2">
    <source>
        <dbReference type="Pfam" id="PF13193"/>
    </source>
</evidence>
<dbReference type="InterPro" id="IPR000873">
    <property type="entry name" value="AMP-dep_synth/lig_dom"/>
</dbReference>
<dbReference type="SUPFAM" id="SSF56801">
    <property type="entry name" value="Acetyl-CoA synthetase-like"/>
    <property type="match status" value="1"/>
</dbReference>
<protein>
    <submittedName>
        <fullName evidence="3">AMP-binding protein</fullName>
    </submittedName>
</protein>
<proteinExistence type="predicted"/>
<dbReference type="PANTHER" id="PTHR43767">
    <property type="entry name" value="LONG-CHAIN-FATTY-ACID--COA LIGASE"/>
    <property type="match status" value="1"/>
</dbReference>
<evidence type="ECO:0000313" key="3">
    <source>
        <dbReference type="EMBL" id="NNH11458.1"/>
    </source>
</evidence>
<dbReference type="RefSeq" id="WP_053820833.1">
    <property type="nucleotide sequence ID" value="NZ_BAAAEB010000006.1"/>
</dbReference>
<name>A0A849BB80_9BURK</name>
<dbReference type="Gene3D" id="3.30.300.30">
    <property type="match status" value="1"/>
</dbReference>
<organism evidence="3 4">
    <name type="scientific">Cupriavidus gilardii</name>
    <dbReference type="NCBI Taxonomy" id="82541"/>
    <lineage>
        <taxon>Bacteria</taxon>
        <taxon>Pseudomonadati</taxon>
        <taxon>Pseudomonadota</taxon>
        <taxon>Betaproteobacteria</taxon>
        <taxon>Burkholderiales</taxon>
        <taxon>Burkholderiaceae</taxon>
        <taxon>Cupriavidus</taxon>
    </lineage>
</organism>
<dbReference type="Pfam" id="PF13193">
    <property type="entry name" value="AMP-binding_C"/>
    <property type="match status" value="1"/>
</dbReference>
<dbReference type="InterPro" id="IPR045851">
    <property type="entry name" value="AMP-bd_C_sf"/>
</dbReference>
<dbReference type="PROSITE" id="PS00455">
    <property type="entry name" value="AMP_BINDING"/>
    <property type="match status" value="1"/>
</dbReference>
<dbReference type="PANTHER" id="PTHR43767:SF1">
    <property type="entry name" value="NONRIBOSOMAL PEPTIDE SYNTHASE PES1 (EUROFUNG)-RELATED"/>
    <property type="match status" value="1"/>
</dbReference>
<dbReference type="EMBL" id="JABEMD010000015">
    <property type="protein sequence ID" value="NNH11458.1"/>
    <property type="molecule type" value="Genomic_DNA"/>
</dbReference>
<dbReference type="Pfam" id="PF00501">
    <property type="entry name" value="AMP-binding"/>
    <property type="match status" value="1"/>
</dbReference>
<dbReference type="Proteomes" id="UP000542973">
    <property type="component" value="Unassembled WGS sequence"/>
</dbReference>
<evidence type="ECO:0000259" key="1">
    <source>
        <dbReference type="Pfam" id="PF00501"/>
    </source>
</evidence>
<dbReference type="Gene3D" id="3.40.50.12780">
    <property type="entry name" value="N-terminal domain of ligase-like"/>
    <property type="match status" value="1"/>
</dbReference>
<accession>A0A849BB80</accession>
<feature type="domain" description="AMP-dependent synthetase/ligase" evidence="1">
    <location>
        <begin position="54"/>
        <end position="449"/>
    </location>
</feature>
<gene>
    <name evidence="3" type="ORF">HLB16_11255</name>
</gene>
<comment type="caution">
    <text evidence="3">The sequence shown here is derived from an EMBL/GenBank/DDBJ whole genome shotgun (WGS) entry which is preliminary data.</text>
</comment>
<dbReference type="NCBIfam" id="NF004822">
    <property type="entry name" value="PRK06178.1"/>
    <property type="match status" value="1"/>
</dbReference>
<dbReference type="InterPro" id="IPR025110">
    <property type="entry name" value="AMP-bd_C"/>
</dbReference>
<dbReference type="InterPro" id="IPR042099">
    <property type="entry name" value="ANL_N_sf"/>
</dbReference>
<dbReference type="InterPro" id="IPR020845">
    <property type="entry name" value="AMP-binding_CS"/>
</dbReference>
<reference evidence="3 4" key="1">
    <citation type="submission" date="2020-05" db="EMBL/GenBank/DDBJ databases">
        <title>MicrobeNet Type strains.</title>
        <authorList>
            <person name="Nicholson A.C."/>
        </authorList>
    </citation>
    <scope>NUCLEOTIDE SEQUENCE [LARGE SCALE GENOMIC DNA]</scope>
    <source>
        <strain evidence="3 4">ATCC 700815</strain>
    </source>
</reference>